<gene>
    <name evidence="9" type="ORF">O6P32_04235</name>
</gene>
<evidence type="ECO:0000256" key="6">
    <source>
        <dbReference type="PROSITE-ProRule" id="PRU00339"/>
    </source>
</evidence>
<reference evidence="9" key="1">
    <citation type="submission" date="2022-12" db="EMBL/GenBank/DDBJ databases">
        <title>Phocaeicola acetigenes sp. nov., isolated feces from a healthy human.</title>
        <authorList>
            <person name="Do H."/>
            <person name="Ha Y.B."/>
            <person name="Kim J.-S."/>
            <person name="Suh M.K."/>
            <person name="Kim H.S."/>
            <person name="Lee J.-S."/>
        </authorList>
    </citation>
    <scope>NUCLEOTIDE SEQUENCE</scope>
    <source>
        <strain evidence="9">KGMB11183</strain>
    </source>
</reference>
<dbReference type="Pfam" id="PF14322">
    <property type="entry name" value="SusD-like_3"/>
    <property type="match status" value="1"/>
</dbReference>
<evidence type="ECO:0000256" key="1">
    <source>
        <dbReference type="ARBA" id="ARBA00004442"/>
    </source>
</evidence>
<dbReference type="InterPro" id="IPR033985">
    <property type="entry name" value="SusD-like_N"/>
</dbReference>
<keyword evidence="5" id="KW-0998">Cell outer membrane</keyword>
<evidence type="ECO:0000313" key="9">
    <source>
        <dbReference type="EMBL" id="MCZ8371916.1"/>
    </source>
</evidence>
<evidence type="ECO:0000313" key="10">
    <source>
        <dbReference type="Proteomes" id="UP001141933"/>
    </source>
</evidence>
<proteinExistence type="inferred from homology"/>
<protein>
    <submittedName>
        <fullName evidence="9">RagB/SusD family nutrient uptake outer membrane protein</fullName>
    </submittedName>
</protein>
<evidence type="ECO:0000259" key="8">
    <source>
        <dbReference type="Pfam" id="PF14322"/>
    </source>
</evidence>
<organism evidence="9 10">
    <name type="scientific">Phocaeicola acetigenes</name>
    <dbReference type="NCBI Taxonomy" id="3016083"/>
    <lineage>
        <taxon>Bacteria</taxon>
        <taxon>Pseudomonadati</taxon>
        <taxon>Bacteroidota</taxon>
        <taxon>Bacteroidia</taxon>
        <taxon>Bacteroidales</taxon>
        <taxon>Bacteroidaceae</taxon>
        <taxon>Phocaeicola</taxon>
    </lineage>
</organism>
<evidence type="ECO:0000259" key="7">
    <source>
        <dbReference type="Pfam" id="PF07980"/>
    </source>
</evidence>
<dbReference type="EMBL" id="JAPZVM010000002">
    <property type="protein sequence ID" value="MCZ8371916.1"/>
    <property type="molecule type" value="Genomic_DNA"/>
</dbReference>
<dbReference type="Gene3D" id="1.25.40.390">
    <property type="match status" value="1"/>
</dbReference>
<feature type="domain" description="RagB/SusD" evidence="7">
    <location>
        <begin position="381"/>
        <end position="501"/>
    </location>
</feature>
<evidence type="ECO:0000256" key="4">
    <source>
        <dbReference type="ARBA" id="ARBA00023136"/>
    </source>
</evidence>
<keyword evidence="10" id="KW-1185">Reference proteome</keyword>
<dbReference type="RefSeq" id="WP_269876983.1">
    <property type="nucleotide sequence ID" value="NZ_JAPZVM010000002.1"/>
</dbReference>
<comment type="subcellular location">
    <subcellularLocation>
        <location evidence="1">Cell outer membrane</location>
    </subcellularLocation>
</comment>
<evidence type="ECO:0000256" key="5">
    <source>
        <dbReference type="ARBA" id="ARBA00023237"/>
    </source>
</evidence>
<comment type="caution">
    <text evidence="9">The sequence shown here is derived from an EMBL/GenBank/DDBJ whole genome shotgun (WGS) entry which is preliminary data.</text>
</comment>
<keyword evidence="6" id="KW-0802">TPR repeat</keyword>
<accession>A0ABT4PFU2</accession>
<dbReference type="InterPro" id="IPR011990">
    <property type="entry name" value="TPR-like_helical_dom_sf"/>
</dbReference>
<dbReference type="SUPFAM" id="SSF48452">
    <property type="entry name" value="TPR-like"/>
    <property type="match status" value="1"/>
</dbReference>
<evidence type="ECO:0000256" key="2">
    <source>
        <dbReference type="ARBA" id="ARBA00006275"/>
    </source>
</evidence>
<dbReference type="InterPro" id="IPR019734">
    <property type="entry name" value="TPR_rpt"/>
</dbReference>
<feature type="repeat" description="TPR" evidence="6">
    <location>
        <begin position="231"/>
        <end position="264"/>
    </location>
</feature>
<evidence type="ECO:0000256" key="3">
    <source>
        <dbReference type="ARBA" id="ARBA00022729"/>
    </source>
</evidence>
<feature type="domain" description="SusD-like N-terminal" evidence="8">
    <location>
        <begin position="86"/>
        <end position="242"/>
    </location>
</feature>
<keyword evidence="3" id="KW-0732">Signal</keyword>
<dbReference type="Proteomes" id="UP001141933">
    <property type="component" value="Unassembled WGS sequence"/>
</dbReference>
<sequence>MNLSKYLLIGLGVLSLHSCDDFLGNKPKGYTIPEKFEDYSKLLNSSYLMSSSNTVLAYLTDDLYRTSRGEIMNENAEGKLIEYTEFNFSGCDDHERNLYTFKHGQVLTAGNSDPLWNNAYENIYVYNAVANNILNVPDATKEQREAKYAEALVGRAFEYLNLVNIFGNHYDPKTAGTDYGVPILLSEVVGDGASYVRNTVAEVYDQIISDLKTATPLLPEVATNVYHPSQTIGYAFQARMFLYMGDYENALKNANEALKLNDELLDMKPYTTTYSTFGRIVLESNPDETFPEDVDNVENIFMRNLNGAGSGFYTAVVASEDLLETFKRHLAPDGVDMRLRLFFATDEANFTMNPSATPEKFKGYSTYAPYITQNAGFTTPEIYLIAAECEARIGSVSRALQLLDQLRDARIKNNVHYVEETDAPNRTEALRLVIDERRREFAMQGAPRLIDLKRLNREDWFRKDIVHSADGETWTLPANDLRYIMPIPQTVLDFNPDMPQYDR</sequence>
<name>A0ABT4PFU2_9BACT</name>
<dbReference type="InterPro" id="IPR012944">
    <property type="entry name" value="SusD_RagB_dom"/>
</dbReference>
<dbReference type="PROSITE" id="PS50005">
    <property type="entry name" value="TPR"/>
    <property type="match status" value="1"/>
</dbReference>
<keyword evidence="4" id="KW-0472">Membrane</keyword>
<dbReference type="Pfam" id="PF07980">
    <property type="entry name" value="SusD_RagB"/>
    <property type="match status" value="1"/>
</dbReference>
<comment type="similarity">
    <text evidence="2">Belongs to the SusD family.</text>
</comment>